<dbReference type="eggNOG" id="ENOG5030MK3">
    <property type="taxonomic scope" value="Bacteria"/>
</dbReference>
<dbReference type="RefSeq" id="WP_015210919.1">
    <property type="nucleotide sequence ID" value="NC_019757.1"/>
</dbReference>
<evidence type="ECO:0000313" key="1">
    <source>
        <dbReference type="EMBL" id="AFZ27685.1"/>
    </source>
</evidence>
<dbReference type="KEGG" id="csg:Cylst_5686"/>
<evidence type="ECO:0000313" key="2">
    <source>
        <dbReference type="Proteomes" id="UP000010475"/>
    </source>
</evidence>
<dbReference type="EMBL" id="CP003642">
    <property type="protein sequence ID" value="AFZ27685.1"/>
    <property type="molecule type" value="Genomic_DNA"/>
</dbReference>
<organism evidence="1 2">
    <name type="scientific">Cylindrospermum stagnale PCC 7417</name>
    <dbReference type="NCBI Taxonomy" id="56107"/>
    <lineage>
        <taxon>Bacteria</taxon>
        <taxon>Bacillati</taxon>
        <taxon>Cyanobacteriota</taxon>
        <taxon>Cyanophyceae</taxon>
        <taxon>Nostocales</taxon>
        <taxon>Nostocaceae</taxon>
        <taxon>Cylindrospermum</taxon>
    </lineage>
</organism>
<dbReference type="Proteomes" id="UP000010475">
    <property type="component" value="Chromosome"/>
</dbReference>
<accession>K9X4T6</accession>
<keyword evidence="2" id="KW-1185">Reference proteome</keyword>
<dbReference type="OrthoDB" id="485297at2"/>
<dbReference type="HOGENOM" id="CLU_1472611_0_0_3"/>
<sequence>MKFSHLYQKFTGLSLGFLFINSIFAPPALAGRYVLNQTPQTIERYFGRYHTKQTSDEKVIYTYAPKGFRRLFPQFPKSNFSITFVNNQAQSISLNFNGDFFKYPGSYNYNQNSAAKFYKYIFGYQPPIWQELTAKFSGNETIYFYEYCLGDGVATSFERYGYKQFTDSATLAYNTRCESPDNRNPY</sequence>
<proteinExistence type="predicted"/>
<protein>
    <submittedName>
        <fullName evidence="1">Uncharacterized protein</fullName>
    </submittedName>
</protein>
<reference evidence="1 2" key="1">
    <citation type="submission" date="2012-06" db="EMBL/GenBank/DDBJ databases">
        <title>Finished chromosome of genome of Cylindrospermum stagnale PCC 7417.</title>
        <authorList>
            <consortium name="US DOE Joint Genome Institute"/>
            <person name="Gugger M."/>
            <person name="Coursin T."/>
            <person name="Rippka R."/>
            <person name="Tandeau De Marsac N."/>
            <person name="Huntemann M."/>
            <person name="Wei C.-L."/>
            <person name="Han J."/>
            <person name="Detter J.C."/>
            <person name="Han C."/>
            <person name="Tapia R."/>
            <person name="Chen A."/>
            <person name="Kyrpides N."/>
            <person name="Mavromatis K."/>
            <person name="Markowitz V."/>
            <person name="Szeto E."/>
            <person name="Ivanova N."/>
            <person name="Pagani I."/>
            <person name="Pati A."/>
            <person name="Goodwin L."/>
            <person name="Nordberg H.P."/>
            <person name="Cantor M.N."/>
            <person name="Hua S.X."/>
            <person name="Woyke T."/>
            <person name="Kerfeld C.A."/>
        </authorList>
    </citation>
    <scope>NUCLEOTIDE SEQUENCE [LARGE SCALE GENOMIC DNA]</scope>
    <source>
        <strain evidence="1 2">PCC 7417</strain>
    </source>
</reference>
<name>K9X4T6_9NOST</name>
<dbReference type="AlphaFoldDB" id="K9X4T6"/>
<gene>
    <name evidence="1" type="ORF">Cylst_5686</name>
</gene>
<dbReference type="PATRIC" id="fig|56107.3.peg.6250"/>